<evidence type="ECO:0000313" key="9">
    <source>
        <dbReference type="EMBL" id="QJD85486.1"/>
    </source>
</evidence>
<evidence type="ECO:0000256" key="5">
    <source>
        <dbReference type="ARBA" id="ARBA00022989"/>
    </source>
</evidence>
<dbReference type="EMBL" id="CP051680">
    <property type="protein sequence ID" value="QJD85486.1"/>
    <property type="molecule type" value="Genomic_DNA"/>
</dbReference>
<dbReference type="PANTHER" id="PTHR43744:SF2">
    <property type="entry name" value="ARABINOOLIGOSACCHARIDES TRANSPORT SYSTEM PERMEASE PROTEIN ARAQ"/>
    <property type="match status" value="1"/>
</dbReference>
<comment type="similarity">
    <text evidence="7">Belongs to the binding-protein-dependent transport system permease family.</text>
</comment>
<evidence type="ECO:0000256" key="2">
    <source>
        <dbReference type="ARBA" id="ARBA00022448"/>
    </source>
</evidence>
<dbReference type="SUPFAM" id="SSF161098">
    <property type="entry name" value="MetI-like"/>
    <property type="match status" value="1"/>
</dbReference>
<proteinExistence type="inferred from homology"/>
<dbReference type="RefSeq" id="WP_169281747.1">
    <property type="nucleotide sequence ID" value="NZ_CP051680.1"/>
</dbReference>
<feature type="transmembrane region" description="Helical" evidence="7">
    <location>
        <begin position="250"/>
        <end position="271"/>
    </location>
</feature>
<dbReference type="Pfam" id="PF00528">
    <property type="entry name" value="BPD_transp_1"/>
    <property type="match status" value="1"/>
</dbReference>
<dbReference type="Proteomes" id="UP000502248">
    <property type="component" value="Chromosome"/>
</dbReference>
<keyword evidence="10" id="KW-1185">Reference proteome</keyword>
<accession>A0A7Z2VLZ7</accession>
<dbReference type="GO" id="GO:0005886">
    <property type="term" value="C:plasma membrane"/>
    <property type="evidence" value="ECO:0007669"/>
    <property type="project" value="UniProtKB-SubCell"/>
</dbReference>
<evidence type="ECO:0000256" key="4">
    <source>
        <dbReference type="ARBA" id="ARBA00022692"/>
    </source>
</evidence>
<reference evidence="9 10" key="1">
    <citation type="submission" date="2020-04" db="EMBL/GenBank/DDBJ databases">
        <title>Genome sequencing of novel species.</title>
        <authorList>
            <person name="Heo J."/>
            <person name="Kim S.-J."/>
            <person name="Kim J.-S."/>
            <person name="Hong S.-B."/>
            <person name="Kwon S.-W."/>
        </authorList>
    </citation>
    <scope>NUCLEOTIDE SEQUENCE [LARGE SCALE GENOMIC DNA]</scope>
    <source>
        <strain evidence="9 10">MFER-1</strain>
    </source>
</reference>
<keyword evidence="6 7" id="KW-0472">Membrane</keyword>
<keyword evidence="5 7" id="KW-1133">Transmembrane helix</keyword>
<keyword evidence="4 7" id="KW-0812">Transmembrane</keyword>
<dbReference type="AlphaFoldDB" id="A0A7Z2VLZ7"/>
<dbReference type="PANTHER" id="PTHR43744">
    <property type="entry name" value="ABC TRANSPORTER PERMEASE PROTEIN MG189-RELATED-RELATED"/>
    <property type="match status" value="1"/>
</dbReference>
<evidence type="ECO:0000256" key="7">
    <source>
        <dbReference type="RuleBase" id="RU363032"/>
    </source>
</evidence>
<dbReference type="GO" id="GO:0055085">
    <property type="term" value="P:transmembrane transport"/>
    <property type="evidence" value="ECO:0007669"/>
    <property type="project" value="InterPro"/>
</dbReference>
<dbReference type="CDD" id="cd06261">
    <property type="entry name" value="TM_PBP2"/>
    <property type="match status" value="1"/>
</dbReference>
<feature type="transmembrane region" description="Helical" evidence="7">
    <location>
        <begin position="152"/>
        <end position="170"/>
    </location>
</feature>
<dbReference type="Gene3D" id="1.10.3720.10">
    <property type="entry name" value="MetI-like"/>
    <property type="match status" value="1"/>
</dbReference>
<feature type="transmembrane region" description="Helical" evidence="7">
    <location>
        <begin position="78"/>
        <end position="101"/>
    </location>
</feature>
<comment type="subcellular location">
    <subcellularLocation>
        <location evidence="1 7">Cell membrane</location>
        <topology evidence="1 7">Multi-pass membrane protein</topology>
    </subcellularLocation>
</comment>
<feature type="transmembrane region" description="Helical" evidence="7">
    <location>
        <begin position="191"/>
        <end position="216"/>
    </location>
</feature>
<name>A0A7Z2VLZ7_9BACL</name>
<sequence length="286" mass="31838">MKTISAGRKRTGRNRAGRIALEIFMVLLSLVFLYPLFLAINNSLKSFGEVMSDVVALPKQLAFENYSYVWSFINYPRLFLNNTVITVVGLVGIILVSSIAAYKLSRTKSRFSAVLYVVCIMPMLIPFQSIMLTVLRLAQDIHLNNSTWGLGLLYWGFGAPLAVFIYHGFVKGIPKEIDESATIDGASGFRLFFSVIFPLLKPVTTTIIIIDVMWIWNDFLLPLLMVNGSPSTKTLTLAAYTFVGQYTSDWQYAMTAMVMAVLPSIIVFIFLQKFIVKGVVAGAVKG</sequence>
<feature type="domain" description="ABC transmembrane type-1" evidence="8">
    <location>
        <begin position="79"/>
        <end position="271"/>
    </location>
</feature>
<organism evidence="9 10">
    <name type="scientific">Cohnella herbarum</name>
    <dbReference type="NCBI Taxonomy" id="2728023"/>
    <lineage>
        <taxon>Bacteria</taxon>
        <taxon>Bacillati</taxon>
        <taxon>Bacillota</taxon>
        <taxon>Bacilli</taxon>
        <taxon>Bacillales</taxon>
        <taxon>Paenibacillaceae</taxon>
        <taxon>Cohnella</taxon>
    </lineage>
</organism>
<gene>
    <name evidence="9" type="ORF">HH215_21420</name>
</gene>
<keyword evidence="2 7" id="KW-0813">Transport</keyword>
<dbReference type="InterPro" id="IPR000515">
    <property type="entry name" value="MetI-like"/>
</dbReference>
<feature type="transmembrane region" description="Helical" evidence="7">
    <location>
        <begin position="21"/>
        <end position="40"/>
    </location>
</feature>
<evidence type="ECO:0000256" key="1">
    <source>
        <dbReference type="ARBA" id="ARBA00004651"/>
    </source>
</evidence>
<evidence type="ECO:0000256" key="3">
    <source>
        <dbReference type="ARBA" id="ARBA00022475"/>
    </source>
</evidence>
<protein>
    <submittedName>
        <fullName evidence="9">Carbohydrate ABC transporter permease</fullName>
    </submittedName>
</protein>
<dbReference type="InterPro" id="IPR035906">
    <property type="entry name" value="MetI-like_sf"/>
</dbReference>
<dbReference type="KEGG" id="cheb:HH215_21420"/>
<dbReference type="PROSITE" id="PS50928">
    <property type="entry name" value="ABC_TM1"/>
    <property type="match status" value="1"/>
</dbReference>
<evidence type="ECO:0000256" key="6">
    <source>
        <dbReference type="ARBA" id="ARBA00023136"/>
    </source>
</evidence>
<feature type="transmembrane region" description="Helical" evidence="7">
    <location>
        <begin position="113"/>
        <end position="132"/>
    </location>
</feature>
<keyword evidence="3" id="KW-1003">Cell membrane</keyword>
<evidence type="ECO:0000259" key="8">
    <source>
        <dbReference type="PROSITE" id="PS50928"/>
    </source>
</evidence>
<evidence type="ECO:0000313" key="10">
    <source>
        <dbReference type="Proteomes" id="UP000502248"/>
    </source>
</evidence>